<organism evidence="2 3">
    <name type="scientific">Microcystis aeruginosa PCC 9807</name>
    <dbReference type="NCBI Taxonomy" id="1160283"/>
    <lineage>
        <taxon>Bacteria</taxon>
        <taxon>Bacillati</taxon>
        <taxon>Cyanobacteriota</taxon>
        <taxon>Cyanophyceae</taxon>
        <taxon>Oscillatoriophycideae</taxon>
        <taxon>Chroococcales</taxon>
        <taxon>Microcystaceae</taxon>
        <taxon>Microcystis</taxon>
    </lineage>
</organism>
<dbReference type="HOGENOM" id="CLU_1319703_0_0_3"/>
<dbReference type="Proteomes" id="UP000003613">
    <property type="component" value="Unassembled WGS sequence"/>
</dbReference>
<name>I4H916_MICAE</name>
<dbReference type="AlphaFoldDB" id="I4H916"/>
<protein>
    <submittedName>
        <fullName evidence="2">Uncharacterized protein</fullName>
    </submittedName>
</protein>
<comment type="caution">
    <text evidence="2">The sequence shown here is derived from an EMBL/GenBank/DDBJ whole genome shotgun (WGS) entry which is preliminary data.</text>
</comment>
<evidence type="ECO:0000256" key="1">
    <source>
        <dbReference type="SAM" id="MobiDB-lite"/>
    </source>
</evidence>
<evidence type="ECO:0000313" key="3">
    <source>
        <dbReference type="Proteomes" id="UP000003613"/>
    </source>
</evidence>
<dbReference type="RefSeq" id="WP_002785221.1">
    <property type="nucleotide sequence ID" value="NZ_HE973314.1"/>
</dbReference>
<sequence length="208" mass="24020">MTTNKYKVQAYIDKPLSEYLESFAKSEGLSVSQAVEKILIAFFDQSSLKEKLDRQTLQKAIALLSSLVSESPVNHQESELPVNHQESESPVNHQESESPVNHQESESPQDHPDTVLQYLYGVVLVEDKKIKGFWDGRKYHEDPNRLKIYKTPPQTRVMSKAEIEASYRGQARWNDLFKILELLGYPHGFDKWRTVNLEKKWVNSNLDS</sequence>
<accession>I4H916</accession>
<feature type="compositionally biased region" description="Polar residues" evidence="1">
    <location>
        <begin position="88"/>
        <end position="102"/>
    </location>
</feature>
<proteinExistence type="predicted"/>
<feature type="region of interest" description="Disordered" evidence="1">
    <location>
        <begin position="74"/>
        <end position="112"/>
    </location>
</feature>
<reference evidence="2 3" key="1">
    <citation type="submission" date="2012-04" db="EMBL/GenBank/DDBJ databases">
        <authorList>
            <person name="Genoscope - CEA"/>
        </authorList>
    </citation>
    <scope>NUCLEOTIDE SEQUENCE [LARGE SCALE GENOMIC DNA]</scope>
    <source>
        <strain evidence="2 3">9807</strain>
    </source>
</reference>
<feature type="compositionally biased region" description="Basic and acidic residues" evidence="1">
    <location>
        <begin position="103"/>
        <end position="112"/>
    </location>
</feature>
<dbReference type="EMBL" id="CAIM01000334">
    <property type="protein sequence ID" value="CCI18540.1"/>
    <property type="molecule type" value="Genomic_DNA"/>
</dbReference>
<evidence type="ECO:0000313" key="2">
    <source>
        <dbReference type="EMBL" id="CCI18540.1"/>
    </source>
</evidence>
<gene>
    <name evidence="2" type="ORF">MICAF_40023</name>
</gene>